<dbReference type="Proteomes" id="UP001732720">
    <property type="component" value="Chromosome 12"/>
</dbReference>
<reference evidence="2" key="1">
    <citation type="submission" date="2025-08" db="UniProtKB">
        <authorList>
            <consortium name="RefSeq"/>
        </authorList>
    </citation>
    <scope>IDENTIFICATION</scope>
</reference>
<keyword evidence="1" id="KW-1185">Reference proteome</keyword>
<evidence type="ECO:0000313" key="1">
    <source>
        <dbReference type="Proteomes" id="UP001732720"/>
    </source>
</evidence>
<organism evidence="1 2">
    <name type="scientific">Castor canadensis</name>
    <name type="common">American beaver</name>
    <dbReference type="NCBI Taxonomy" id="51338"/>
    <lineage>
        <taxon>Eukaryota</taxon>
        <taxon>Metazoa</taxon>
        <taxon>Chordata</taxon>
        <taxon>Craniata</taxon>
        <taxon>Vertebrata</taxon>
        <taxon>Euteleostomi</taxon>
        <taxon>Mammalia</taxon>
        <taxon>Eutheria</taxon>
        <taxon>Euarchontoglires</taxon>
        <taxon>Glires</taxon>
        <taxon>Rodentia</taxon>
        <taxon>Castorimorpha</taxon>
        <taxon>Castoridae</taxon>
        <taxon>Castor</taxon>
    </lineage>
</organism>
<proteinExistence type="predicted"/>
<dbReference type="RefSeq" id="XP_073907106.1">
    <property type="nucleotide sequence ID" value="XM_074051005.1"/>
</dbReference>
<sequence length="195" mass="22088">MQQLPTFPFQGFRNDNFLFKREIPTLYLIVRTILAFSDFSSLIIFSFQGKKDEKTGKTDGNDIEDCLNSIVTNNPGEQEKIVMQVIDLKAPAGPSILVQRRSKEVVDAPVENREEEEAKEDKIKETQEPKDANDTNQEGENLEKSTIPVTGNPSTFDGQKRPLKGVTFSKEVIVVDLGKEYPVPQTCSREHKERK</sequence>
<accession>A0AC58KQB5</accession>
<protein>
    <submittedName>
        <fullName evidence="2">Uncharacterized protein C2orf74 homolog isoform X1</fullName>
    </submittedName>
</protein>
<name>A0AC58KQB5_CASCN</name>
<evidence type="ECO:0000313" key="2">
    <source>
        <dbReference type="RefSeq" id="XP_073907106.1"/>
    </source>
</evidence>
<gene>
    <name evidence="2" type="primary">C12H2orf74</name>
</gene>